<feature type="region of interest" description="Disordered" evidence="1">
    <location>
        <begin position="1"/>
        <end position="25"/>
    </location>
</feature>
<feature type="compositionally biased region" description="Basic and acidic residues" evidence="1">
    <location>
        <begin position="89"/>
        <end position="100"/>
    </location>
</feature>
<dbReference type="Proteomes" id="UP000886653">
    <property type="component" value="Unassembled WGS sequence"/>
</dbReference>
<sequence length="251" mass="28557">MDQTFDDLQHFPNIEDHGKLPVSTSNVWNNNHQLYNHQESRQHNSQTLNDIFISKNEDAQTSIGHQNGYTGKSPNSLLPSHSSRSLSETPRHTTVSEHHNSQKSVVNGPAYVLNNVYYHIPPYVAYHHIPADVWKTFHYHQAETLRGVNQHAANADSLEFHSRLSDPSYMFWGKAESIIDMGGKERIKEINNINSLNHMIHNEGPKMVQNSHHKEISTGENSKVATQIYKMMAPSTGDEKKKNTKSTIKKS</sequence>
<feature type="region of interest" description="Disordered" evidence="1">
    <location>
        <begin position="232"/>
        <end position="251"/>
    </location>
</feature>
<evidence type="ECO:0000313" key="2">
    <source>
        <dbReference type="EMBL" id="KAG0139508.1"/>
    </source>
</evidence>
<reference evidence="2" key="1">
    <citation type="submission" date="2013-11" db="EMBL/GenBank/DDBJ databases">
        <title>Genome sequence of the fusiform rust pathogen reveals effectors for host alternation and coevolution with pine.</title>
        <authorList>
            <consortium name="DOE Joint Genome Institute"/>
            <person name="Smith K."/>
            <person name="Pendleton A."/>
            <person name="Kubisiak T."/>
            <person name="Anderson C."/>
            <person name="Salamov A."/>
            <person name="Aerts A."/>
            <person name="Riley R."/>
            <person name="Clum A."/>
            <person name="Lindquist E."/>
            <person name="Ence D."/>
            <person name="Campbell M."/>
            <person name="Kronenberg Z."/>
            <person name="Feau N."/>
            <person name="Dhillon B."/>
            <person name="Hamelin R."/>
            <person name="Burleigh J."/>
            <person name="Smith J."/>
            <person name="Yandell M."/>
            <person name="Nelson C."/>
            <person name="Grigoriev I."/>
            <person name="Davis J."/>
        </authorList>
    </citation>
    <scope>NUCLEOTIDE SEQUENCE</scope>
    <source>
        <strain evidence="2">G11</strain>
    </source>
</reference>
<keyword evidence="3" id="KW-1185">Reference proteome</keyword>
<comment type="caution">
    <text evidence="2">The sequence shown here is derived from an EMBL/GenBank/DDBJ whole genome shotgun (WGS) entry which is preliminary data.</text>
</comment>
<feature type="compositionally biased region" description="Basic residues" evidence="1">
    <location>
        <begin position="242"/>
        <end position="251"/>
    </location>
</feature>
<organism evidence="2 3">
    <name type="scientific">Cronartium quercuum f. sp. fusiforme G11</name>
    <dbReference type="NCBI Taxonomy" id="708437"/>
    <lineage>
        <taxon>Eukaryota</taxon>
        <taxon>Fungi</taxon>
        <taxon>Dikarya</taxon>
        <taxon>Basidiomycota</taxon>
        <taxon>Pucciniomycotina</taxon>
        <taxon>Pucciniomycetes</taxon>
        <taxon>Pucciniales</taxon>
        <taxon>Coleosporiaceae</taxon>
        <taxon>Cronartium</taxon>
    </lineage>
</organism>
<protein>
    <submittedName>
        <fullName evidence="2">Uncharacterized protein</fullName>
    </submittedName>
</protein>
<feature type="region of interest" description="Disordered" evidence="1">
    <location>
        <begin position="62"/>
        <end position="102"/>
    </location>
</feature>
<feature type="compositionally biased region" description="Basic and acidic residues" evidence="1">
    <location>
        <begin position="7"/>
        <end position="19"/>
    </location>
</feature>
<name>A0A9P6T6K4_9BASI</name>
<evidence type="ECO:0000256" key="1">
    <source>
        <dbReference type="SAM" id="MobiDB-lite"/>
    </source>
</evidence>
<dbReference type="AlphaFoldDB" id="A0A9P6T6K4"/>
<proteinExistence type="predicted"/>
<feature type="compositionally biased region" description="Low complexity" evidence="1">
    <location>
        <begin position="73"/>
        <end position="88"/>
    </location>
</feature>
<evidence type="ECO:0000313" key="3">
    <source>
        <dbReference type="Proteomes" id="UP000886653"/>
    </source>
</evidence>
<gene>
    <name evidence="2" type="ORF">CROQUDRAFT_101431</name>
</gene>
<accession>A0A9P6T6K4</accession>
<feature type="compositionally biased region" description="Polar residues" evidence="1">
    <location>
        <begin position="62"/>
        <end position="72"/>
    </location>
</feature>
<dbReference type="EMBL" id="MU167573">
    <property type="protein sequence ID" value="KAG0139508.1"/>
    <property type="molecule type" value="Genomic_DNA"/>
</dbReference>